<dbReference type="AlphaFoldDB" id="A0A433TQS6"/>
<evidence type="ECO:0000313" key="2">
    <source>
        <dbReference type="EMBL" id="RUS83982.1"/>
    </source>
</evidence>
<feature type="domain" description="Neurotransmitter-gated ion-channel ligand-binding" evidence="1">
    <location>
        <begin position="12"/>
        <end position="126"/>
    </location>
</feature>
<dbReference type="GO" id="GO:0004888">
    <property type="term" value="F:transmembrane signaling receptor activity"/>
    <property type="evidence" value="ECO:0007669"/>
    <property type="project" value="InterPro"/>
</dbReference>
<comment type="caution">
    <text evidence="2">The sequence shown here is derived from an EMBL/GenBank/DDBJ whole genome shotgun (WGS) entry which is preliminary data.</text>
</comment>
<dbReference type="Pfam" id="PF02931">
    <property type="entry name" value="Neur_chan_LBD"/>
    <property type="match status" value="1"/>
</dbReference>
<dbReference type="InterPro" id="IPR036734">
    <property type="entry name" value="Neur_chan_lig-bd_sf"/>
</dbReference>
<gene>
    <name evidence="2" type="ORF">EGW08_008243</name>
</gene>
<keyword evidence="3" id="KW-1185">Reference proteome</keyword>
<dbReference type="Proteomes" id="UP000271974">
    <property type="component" value="Unassembled WGS sequence"/>
</dbReference>
<dbReference type="CDD" id="cd18989">
    <property type="entry name" value="LGIC_ECD_cation"/>
    <property type="match status" value="1"/>
</dbReference>
<dbReference type="Gene3D" id="2.70.170.10">
    <property type="entry name" value="Neurotransmitter-gated ion-channel ligand-binding domain"/>
    <property type="match status" value="1"/>
</dbReference>
<dbReference type="InterPro" id="IPR006201">
    <property type="entry name" value="Neur_channel"/>
</dbReference>
<organism evidence="2 3">
    <name type="scientific">Elysia chlorotica</name>
    <name type="common">Eastern emerald elysia</name>
    <name type="synonym">Sea slug</name>
    <dbReference type="NCBI Taxonomy" id="188477"/>
    <lineage>
        <taxon>Eukaryota</taxon>
        <taxon>Metazoa</taxon>
        <taxon>Spiralia</taxon>
        <taxon>Lophotrochozoa</taxon>
        <taxon>Mollusca</taxon>
        <taxon>Gastropoda</taxon>
        <taxon>Heterobranchia</taxon>
        <taxon>Euthyneura</taxon>
        <taxon>Panpulmonata</taxon>
        <taxon>Sacoglossa</taxon>
        <taxon>Placobranchoidea</taxon>
        <taxon>Plakobranchidae</taxon>
        <taxon>Elysia</taxon>
    </lineage>
</organism>
<dbReference type="STRING" id="188477.A0A433TQS6"/>
<dbReference type="EMBL" id="RQTK01000222">
    <property type="protein sequence ID" value="RUS83982.1"/>
    <property type="molecule type" value="Genomic_DNA"/>
</dbReference>
<protein>
    <recommendedName>
        <fullName evidence="1">Neurotransmitter-gated ion-channel ligand-binding domain-containing protein</fullName>
    </recommendedName>
</protein>
<dbReference type="GO" id="GO:0016020">
    <property type="term" value="C:membrane"/>
    <property type="evidence" value="ECO:0007669"/>
    <property type="project" value="InterPro"/>
</dbReference>
<evidence type="ECO:0000313" key="3">
    <source>
        <dbReference type="Proteomes" id="UP000271974"/>
    </source>
</evidence>
<dbReference type="OrthoDB" id="6154599at2759"/>
<proteinExistence type="predicted"/>
<dbReference type="SUPFAM" id="SSF63712">
    <property type="entry name" value="Nicotinic receptor ligand binding domain-like"/>
    <property type="match status" value="1"/>
</dbReference>
<reference evidence="2 3" key="1">
    <citation type="submission" date="2019-01" db="EMBL/GenBank/DDBJ databases">
        <title>A draft genome assembly of the solar-powered sea slug Elysia chlorotica.</title>
        <authorList>
            <person name="Cai H."/>
            <person name="Li Q."/>
            <person name="Fang X."/>
            <person name="Li J."/>
            <person name="Curtis N.E."/>
            <person name="Altenburger A."/>
            <person name="Shibata T."/>
            <person name="Feng M."/>
            <person name="Maeda T."/>
            <person name="Schwartz J.A."/>
            <person name="Shigenobu S."/>
            <person name="Lundholm N."/>
            <person name="Nishiyama T."/>
            <person name="Yang H."/>
            <person name="Hasebe M."/>
            <person name="Li S."/>
            <person name="Pierce S.K."/>
            <person name="Wang J."/>
        </authorList>
    </citation>
    <scope>NUCLEOTIDE SEQUENCE [LARGE SCALE GENOMIC DNA]</scope>
    <source>
        <strain evidence="2">EC2010</strain>
        <tissue evidence="2">Whole organism of an adult</tissue>
    </source>
</reference>
<sequence length="129" mass="14665">TVQAEFTVESETQLRSDKLTNYSIDVRPSSQTIIQMSFFLTAISCVNLRNRVFSVAGWWSMHWCDSRLSWNQSDYNSIKVMQVFEDKIWTPSVVVDNSVKDLRAIDEDNIPLRVDSSGTVTGTPRVSSP</sequence>
<feature type="non-terminal residue" evidence="2">
    <location>
        <position position="1"/>
    </location>
</feature>
<name>A0A433TQS6_ELYCH</name>
<dbReference type="PANTHER" id="PTHR18945">
    <property type="entry name" value="NEUROTRANSMITTER GATED ION CHANNEL"/>
    <property type="match status" value="1"/>
</dbReference>
<dbReference type="InterPro" id="IPR006202">
    <property type="entry name" value="Neur_chan_lig-bd"/>
</dbReference>
<accession>A0A433TQS6</accession>
<dbReference type="GO" id="GO:0005230">
    <property type="term" value="F:extracellular ligand-gated monoatomic ion channel activity"/>
    <property type="evidence" value="ECO:0007669"/>
    <property type="project" value="InterPro"/>
</dbReference>
<evidence type="ECO:0000259" key="1">
    <source>
        <dbReference type="Pfam" id="PF02931"/>
    </source>
</evidence>